<evidence type="ECO:0000256" key="2">
    <source>
        <dbReference type="ARBA" id="ARBA00022803"/>
    </source>
</evidence>
<dbReference type="SUPFAM" id="SSF48452">
    <property type="entry name" value="TPR-like"/>
    <property type="match status" value="2"/>
</dbReference>
<gene>
    <name evidence="4" type="ORF">SAMN05421819_0730</name>
</gene>
<keyword evidence="2" id="KW-0802">TPR repeat</keyword>
<dbReference type="Proteomes" id="UP000236728">
    <property type="component" value="Unassembled WGS sequence"/>
</dbReference>
<dbReference type="EMBL" id="FNVA01000001">
    <property type="protein sequence ID" value="SEF66015.1"/>
    <property type="molecule type" value="Genomic_DNA"/>
</dbReference>
<protein>
    <submittedName>
        <fullName evidence="4">Tetratricopeptide repeat-containing protein</fullName>
    </submittedName>
</protein>
<keyword evidence="1" id="KW-0677">Repeat</keyword>
<dbReference type="PANTHER" id="PTHR45586:SF1">
    <property type="entry name" value="LIPOPOLYSACCHARIDE ASSEMBLY PROTEIN B"/>
    <property type="match status" value="1"/>
</dbReference>
<evidence type="ECO:0000256" key="1">
    <source>
        <dbReference type="ARBA" id="ARBA00022737"/>
    </source>
</evidence>
<proteinExistence type="predicted"/>
<dbReference type="Pfam" id="PF13432">
    <property type="entry name" value="TPR_16"/>
    <property type="match status" value="2"/>
</dbReference>
<organism evidence="4 5">
    <name type="scientific">Bryocella elongata</name>
    <dbReference type="NCBI Taxonomy" id="863522"/>
    <lineage>
        <taxon>Bacteria</taxon>
        <taxon>Pseudomonadati</taxon>
        <taxon>Acidobacteriota</taxon>
        <taxon>Terriglobia</taxon>
        <taxon>Terriglobales</taxon>
        <taxon>Acidobacteriaceae</taxon>
        <taxon>Bryocella</taxon>
    </lineage>
</organism>
<keyword evidence="3" id="KW-0732">Signal</keyword>
<accession>A0A1H5TT61</accession>
<feature type="signal peptide" evidence="3">
    <location>
        <begin position="1"/>
        <end position="35"/>
    </location>
</feature>
<dbReference type="AlphaFoldDB" id="A0A1H5TT61"/>
<dbReference type="InterPro" id="IPR011990">
    <property type="entry name" value="TPR-like_helical_dom_sf"/>
</dbReference>
<name>A0A1H5TT61_9BACT</name>
<feature type="chain" id="PRO_5009285359" evidence="3">
    <location>
        <begin position="36"/>
        <end position="455"/>
    </location>
</feature>
<dbReference type="RefSeq" id="WP_103931623.1">
    <property type="nucleotide sequence ID" value="NZ_FNVA01000001.1"/>
</dbReference>
<sequence>MGWSVRRMARGAAFGSVLSAAVGFGLSAVSGEAQAPPPGAHRPDEVREDATTQVLREAEAALEKGDTRTAETKLQQLAEKKPNDPQVLYDLGYAQESNDENDAAAKSYAAAVAADGGLAQPRLALGLLEARSGKSDEARLQLTAVAGMKTAAPDLRGRALRALARLDATANPAQASDELLAAVRLTGEMSGDSALTAELAERSGDAADSEAAYRRALAANPGNVDATVGLAHVLVREGRNADAEAVLQPVLDKHSDDPRLVAQMASALAADGKTDLAIPLVEGLRERSPEFAADPAMTRLLAQIYSLAGEGPKAEPLYRQMVAANPGDPSLKDALGGLLVKDQKYAEAEKVLAQAVSERAAFHNDQDWGEAAGHLAFAASRNGDPKTTLQALSARATVLPESPATLFLEATAYDTLHQYQQAAKTYRAFLAVADGKFPDEEFEARHRLVALKSMR</sequence>
<dbReference type="SMART" id="SM00028">
    <property type="entry name" value="TPR"/>
    <property type="match status" value="5"/>
</dbReference>
<dbReference type="Pfam" id="PF14559">
    <property type="entry name" value="TPR_19"/>
    <property type="match status" value="1"/>
</dbReference>
<reference evidence="4 5" key="1">
    <citation type="submission" date="2016-10" db="EMBL/GenBank/DDBJ databases">
        <authorList>
            <person name="de Groot N.N."/>
        </authorList>
    </citation>
    <scope>NUCLEOTIDE SEQUENCE [LARGE SCALE GENOMIC DNA]</scope>
    <source>
        <strain evidence="4 5">DSM 22489</strain>
    </source>
</reference>
<evidence type="ECO:0000313" key="5">
    <source>
        <dbReference type="Proteomes" id="UP000236728"/>
    </source>
</evidence>
<dbReference type="PANTHER" id="PTHR45586">
    <property type="entry name" value="TPR REPEAT-CONTAINING PROTEIN PA4667"/>
    <property type="match status" value="1"/>
</dbReference>
<dbReference type="Gene3D" id="1.25.40.10">
    <property type="entry name" value="Tetratricopeptide repeat domain"/>
    <property type="match status" value="3"/>
</dbReference>
<dbReference type="OrthoDB" id="115009at2"/>
<dbReference type="InterPro" id="IPR019734">
    <property type="entry name" value="TPR_rpt"/>
</dbReference>
<evidence type="ECO:0000256" key="3">
    <source>
        <dbReference type="SAM" id="SignalP"/>
    </source>
</evidence>
<keyword evidence="5" id="KW-1185">Reference proteome</keyword>
<evidence type="ECO:0000313" key="4">
    <source>
        <dbReference type="EMBL" id="SEF66015.1"/>
    </source>
</evidence>
<dbReference type="InterPro" id="IPR051012">
    <property type="entry name" value="CellSynth/LPSAsmb/PSIAsmb"/>
</dbReference>